<dbReference type="OrthoDB" id="10057956at2759"/>
<evidence type="ECO:0000256" key="3">
    <source>
        <dbReference type="ARBA" id="ARBA00061308"/>
    </source>
</evidence>
<dbReference type="GO" id="GO:0005737">
    <property type="term" value="C:cytoplasm"/>
    <property type="evidence" value="ECO:0007669"/>
    <property type="project" value="UniProtKB-SubCell"/>
</dbReference>
<comment type="subcellular location">
    <subcellularLocation>
        <location evidence="1">Cytoplasm</location>
    </subcellularLocation>
</comment>
<dbReference type="CTD" id="221927"/>
<dbReference type="Ensembl" id="ENSDLAT00005032347.2">
    <property type="protein sequence ID" value="ENSDLAP00005030293.2"/>
    <property type="gene ID" value="ENSDLAG00005013680.2"/>
</dbReference>
<gene>
    <name evidence="4" type="primary">brat1</name>
    <name evidence="4" type="synonym">BRAT1</name>
</gene>
<dbReference type="PANTHER" id="PTHR21331">
    <property type="entry name" value="BRCA1-ASSOCIATED ATM ACTIVATOR 1"/>
    <property type="match status" value="1"/>
</dbReference>
<dbReference type="Gene3D" id="1.25.10.10">
    <property type="entry name" value="Leucine-rich Repeat Variant"/>
    <property type="match status" value="1"/>
</dbReference>
<dbReference type="GeneTree" id="ENSGT00390000017551"/>
<evidence type="ECO:0000256" key="2">
    <source>
        <dbReference type="ARBA" id="ARBA00022490"/>
    </source>
</evidence>
<evidence type="ECO:0000313" key="5">
    <source>
        <dbReference type="Proteomes" id="UP000694389"/>
    </source>
</evidence>
<dbReference type="AlphaFoldDB" id="A0A8C4GT69"/>
<keyword evidence="2" id="KW-0963">Cytoplasm</keyword>
<name>A0A8C4GT69_DICLA</name>
<dbReference type="GO" id="GO:0006974">
    <property type="term" value="P:DNA damage response"/>
    <property type="evidence" value="ECO:0007669"/>
    <property type="project" value="InterPro"/>
</dbReference>
<reference evidence="4" key="2">
    <citation type="submission" date="2025-09" db="UniProtKB">
        <authorList>
            <consortium name="Ensembl"/>
        </authorList>
    </citation>
    <scope>IDENTIFICATION</scope>
</reference>
<dbReference type="InterPro" id="IPR011989">
    <property type="entry name" value="ARM-like"/>
</dbReference>
<reference evidence="4" key="1">
    <citation type="submission" date="2025-08" db="UniProtKB">
        <authorList>
            <consortium name="Ensembl"/>
        </authorList>
    </citation>
    <scope>IDENTIFICATION</scope>
</reference>
<evidence type="ECO:0000256" key="1">
    <source>
        <dbReference type="ARBA" id="ARBA00004496"/>
    </source>
</evidence>
<organism evidence="4 5">
    <name type="scientific">Dicentrarchus labrax</name>
    <name type="common">European seabass</name>
    <name type="synonym">Morone labrax</name>
    <dbReference type="NCBI Taxonomy" id="13489"/>
    <lineage>
        <taxon>Eukaryota</taxon>
        <taxon>Metazoa</taxon>
        <taxon>Chordata</taxon>
        <taxon>Craniata</taxon>
        <taxon>Vertebrata</taxon>
        <taxon>Euteleostomi</taxon>
        <taxon>Actinopterygii</taxon>
        <taxon>Neopterygii</taxon>
        <taxon>Teleostei</taxon>
        <taxon>Neoteleostei</taxon>
        <taxon>Acanthomorphata</taxon>
        <taxon>Eupercaria</taxon>
        <taxon>Moronidae</taxon>
        <taxon>Dicentrarchus</taxon>
    </lineage>
</organism>
<proteinExistence type="inferred from homology"/>
<dbReference type="GeneID" id="127355625"/>
<dbReference type="InterPro" id="IPR016024">
    <property type="entry name" value="ARM-type_fold"/>
</dbReference>
<dbReference type="OMA" id="IQVFTEW"/>
<sequence>MYPEGPLTHTHVSTMDRECVSLLPGVCEVLADSGSSLPDDTSLEKLLDWFTGLTKAGGSLLEACPCLLEFISAVVHNTASDPGVLSFTLKLTGFMASTENGFKMLQECDVLDLVFNLKRWQEARLWEDPCLRIGWIQGLKNLLQHPKALSFFVKSDFIEPLLQLQTDTSLFVASAANQMLAHILLFFQPVLSAGCNGVDEKEEEDGRTQTSTRDLEHPAVTMDTAAEYSPVVSAISEYLKESLVPKESTQLHQSLQILKLLTLLLAQAGPPLRDKLLQAVSDSLEELVTAGCSQLTLPLMDVILAAHSSGTDGRVPHQRVTRLLSSMLNINRPSDLIPAAAACLRRGHHDTVHTARVVKILLLPLDIITGQPLLGADTTAGEHRFSVSELLKRKTSCISVICVCLTNTPQITLTPPEDLPCPPAAIVTAVLSLLRICSGVSSSSSSSSSSSTGCSGVCRNVIGSGKVQKCALEALAALSSSSGAKEKISEVFTVLIQYLVNPDSDPTVLHKSYQALVKWMSVCTDLSLITDPLRQDLVTVVKKRVCDMRWEVRDSTVEFLGHLAGVRKSAEDTCDASEALLGGCCTAPLLKEALQDTESYVRASAISALAKTLAHSWQQGAALSQEETEIVSRLLEILSQDTEGFSRRAVVQYFIAWFSSRHSQSSSSTSLLTQSVRSVLSHGSADLDWEVKVYTLELAELLLDEAFSGQRGYRRGSDTHTAVSHPYGVVSDQPYTLHTHSSSHTEGAASDLARALSDLVEQGVISALLSGLVDCDRPVGLKACRLLITLRETVCPLSLGALDAAAATVAKVSCELPGWGWGMEIRKILGMKKSDGTRGAEIAVKRSLNGAEEVDCKDCGVPEEGGDGVIVGVCEVLTSLGLDERLDVLTQSSDHIHNSPLSLLQDILTASAARTQPHTQPGQEVIVDCY</sequence>
<dbReference type="RefSeq" id="XP_051242640.1">
    <property type="nucleotide sequence ID" value="XM_051386680.1"/>
</dbReference>
<accession>A0A8C4GT69</accession>
<evidence type="ECO:0000313" key="4">
    <source>
        <dbReference type="Ensembl" id="ENSDLAP00005030293.2"/>
    </source>
</evidence>
<comment type="similarity">
    <text evidence="3">Belongs to the BRAT1 family.</text>
</comment>
<dbReference type="Proteomes" id="UP000694389">
    <property type="component" value="Unassembled WGS sequence"/>
</dbReference>
<dbReference type="InterPro" id="IPR038904">
    <property type="entry name" value="BRAT1"/>
</dbReference>
<protein>
    <submittedName>
        <fullName evidence="4">BRCA1-associated ATM activator 1</fullName>
    </submittedName>
</protein>
<dbReference type="PANTHER" id="PTHR21331:SF2">
    <property type="entry name" value="BRCA1-ASSOCIATED ATM ACTIVATOR 1"/>
    <property type="match status" value="1"/>
</dbReference>
<dbReference type="SUPFAM" id="SSF48371">
    <property type="entry name" value="ARM repeat"/>
    <property type="match status" value="2"/>
</dbReference>
<dbReference type="GO" id="GO:0005634">
    <property type="term" value="C:nucleus"/>
    <property type="evidence" value="ECO:0007669"/>
    <property type="project" value="TreeGrafter"/>
</dbReference>
<dbReference type="GO" id="GO:0008283">
    <property type="term" value="P:cell population proliferation"/>
    <property type="evidence" value="ECO:0007669"/>
    <property type="project" value="InterPro"/>
</dbReference>
<keyword evidence="5" id="KW-1185">Reference proteome</keyword>